<organism evidence="1">
    <name type="scientific">Woronichinia naegeliana WA131</name>
    <dbReference type="NCBI Taxonomy" id="2824559"/>
    <lineage>
        <taxon>Bacteria</taxon>
        <taxon>Bacillati</taxon>
        <taxon>Cyanobacteriota</taxon>
        <taxon>Cyanophyceae</taxon>
        <taxon>Synechococcales</taxon>
        <taxon>Coelosphaeriaceae</taxon>
        <taxon>Woronichinia</taxon>
    </lineage>
</organism>
<dbReference type="Proteomes" id="UP001065613">
    <property type="component" value="Chromosome"/>
</dbReference>
<proteinExistence type="predicted"/>
<dbReference type="AlphaFoldDB" id="A0A977KWU3"/>
<evidence type="ECO:0000313" key="1">
    <source>
        <dbReference type="EMBL" id="UXE61369.1"/>
    </source>
</evidence>
<name>A0A977KWU3_9CYAN</name>
<dbReference type="EMBL" id="CP073041">
    <property type="protein sequence ID" value="UXE61369.1"/>
    <property type="molecule type" value="Genomic_DNA"/>
</dbReference>
<dbReference type="KEGG" id="wna:KA717_39540"/>
<accession>A0A977KWU3</accession>
<reference evidence="1" key="1">
    <citation type="submission" date="2021-04" db="EMBL/GenBank/DDBJ databases">
        <title>Genome sequence of Woronichinia naegeliana from Washington state freshwater lake bloom.</title>
        <authorList>
            <person name="Dreher T.W."/>
        </authorList>
    </citation>
    <scope>NUCLEOTIDE SEQUENCE</scope>
    <source>
        <strain evidence="1">WA131</strain>
    </source>
</reference>
<gene>
    <name evidence="1" type="ORF">KA717_39540</name>
</gene>
<protein>
    <submittedName>
        <fullName evidence="1">Uncharacterized protein</fullName>
    </submittedName>
</protein>
<sequence length="86" mass="10147">MPQWVENSLIIASKDWQFSQTIQGDYVRITHEIYNPPDPSDPTWLPYPWYGLIAQAEYNPFTLMGVRRLYPSFNRGGQIFFWVHPG</sequence>